<dbReference type="GO" id="GO:0036261">
    <property type="term" value="P:7-methylguanosine cap hypermethylation"/>
    <property type="evidence" value="ECO:0007669"/>
    <property type="project" value="InterPro"/>
</dbReference>
<keyword evidence="3" id="KW-1185">Reference proteome</keyword>
<reference evidence="4" key="1">
    <citation type="submission" date="2017-02" db="UniProtKB">
        <authorList>
            <consortium name="WormBaseParasite"/>
        </authorList>
    </citation>
    <scope>IDENTIFICATION</scope>
</reference>
<dbReference type="Pfam" id="PF04721">
    <property type="entry name" value="PAW"/>
    <property type="match status" value="1"/>
</dbReference>
<dbReference type="STRING" id="102285.A0A0R3TGX6"/>
<dbReference type="GO" id="GO:0008168">
    <property type="term" value="F:methyltransferase activity"/>
    <property type="evidence" value="ECO:0007669"/>
    <property type="project" value="InterPro"/>
</dbReference>
<evidence type="ECO:0000259" key="1">
    <source>
        <dbReference type="Pfam" id="PF04721"/>
    </source>
</evidence>
<sequence length="308" mass="34878">MPSELKQECIYLRYNSSLDVYARPYHKEIESNEGELASRTPTYFTEIFSQGWQSMAMRYKNISRKVEKDWKMVYIARKQGTESHKEGVIEWVVDLTGTDYCVKDVTLFATMAAFEDRSKVVIGVIDDSGRSRELTLGSPPLTSCPIFAGAKTLRLSARLYNEKDNDDPSVWQKAQLFRQKAKKVNENVGHLTIILQPNARVDCVEARVDCVGGDATGMLRSRRTDATSTINPVFMSQPRGGPGCIGSSRLAPGLSLEKRCRRREVILEGMTDQRAEIVGFDEGIYGVRRWCWWSECTLLNRLSPWVGV</sequence>
<protein>
    <submittedName>
        <fullName evidence="4">PAW domain-containing protein</fullName>
    </submittedName>
</protein>
<dbReference type="OrthoDB" id="6283176at2759"/>
<dbReference type="InterPro" id="IPR038680">
    <property type="entry name" value="PAW_sf"/>
</dbReference>
<evidence type="ECO:0000313" key="2">
    <source>
        <dbReference type="EMBL" id="VDO02173.1"/>
    </source>
</evidence>
<gene>
    <name evidence="2" type="ORF">HNAJ_LOCUS6313</name>
</gene>
<evidence type="ECO:0000313" key="4">
    <source>
        <dbReference type="WBParaSite" id="HNAJ_0000631701-mRNA-1"/>
    </source>
</evidence>
<proteinExistence type="predicted"/>
<dbReference type="AlphaFoldDB" id="A0A0R3TGX6"/>
<dbReference type="EMBL" id="UZAE01006663">
    <property type="protein sequence ID" value="VDO02173.1"/>
    <property type="molecule type" value="Genomic_DNA"/>
</dbReference>
<dbReference type="GO" id="GO:0005737">
    <property type="term" value="C:cytoplasm"/>
    <property type="evidence" value="ECO:0007669"/>
    <property type="project" value="InterPro"/>
</dbReference>
<accession>A0A0R3TGX6</accession>
<organism evidence="4">
    <name type="scientific">Rodentolepis nana</name>
    <name type="common">Dwarf tapeworm</name>
    <name type="synonym">Hymenolepis nana</name>
    <dbReference type="NCBI Taxonomy" id="102285"/>
    <lineage>
        <taxon>Eukaryota</taxon>
        <taxon>Metazoa</taxon>
        <taxon>Spiralia</taxon>
        <taxon>Lophotrochozoa</taxon>
        <taxon>Platyhelminthes</taxon>
        <taxon>Cestoda</taxon>
        <taxon>Eucestoda</taxon>
        <taxon>Cyclophyllidea</taxon>
        <taxon>Hymenolepididae</taxon>
        <taxon>Rodentolepis</taxon>
    </lineage>
</organism>
<reference evidence="2 3" key="2">
    <citation type="submission" date="2018-11" db="EMBL/GenBank/DDBJ databases">
        <authorList>
            <consortium name="Pathogen Informatics"/>
        </authorList>
    </citation>
    <scope>NUCLEOTIDE SEQUENCE [LARGE SCALE GENOMIC DNA]</scope>
</reference>
<dbReference type="SUPFAM" id="SSF49785">
    <property type="entry name" value="Galactose-binding domain-like"/>
    <property type="match status" value="1"/>
</dbReference>
<name>A0A0R3TGX6_RODNA</name>
<dbReference type="Gene3D" id="2.60.120.1020">
    <property type="entry name" value="Peptide N glycanase, PAW domain"/>
    <property type="match status" value="1"/>
</dbReference>
<dbReference type="GO" id="GO:0006516">
    <property type="term" value="P:glycoprotein catabolic process"/>
    <property type="evidence" value="ECO:0007669"/>
    <property type="project" value="InterPro"/>
</dbReference>
<dbReference type="InterPro" id="IPR008979">
    <property type="entry name" value="Galactose-bd-like_sf"/>
</dbReference>
<feature type="domain" description="PAW" evidence="1">
    <location>
        <begin position="4"/>
        <end position="193"/>
    </location>
</feature>
<dbReference type="InterPro" id="IPR006588">
    <property type="entry name" value="Peptide_N_glycanase_PAW_dom"/>
</dbReference>
<evidence type="ECO:0000313" key="3">
    <source>
        <dbReference type="Proteomes" id="UP000278807"/>
    </source>
</evidence>
<dbReference type="WBParaSite" id="HNAJ_0000631701-mRNA-1">
    <property type="protein sequence ID" value="HNAJ_0000631701-mRNA-1"/>
    <property type="gene ID" value="HNAJ_0000631701"/>
</dbReference>
<dbReference type="Proteomes" id="UP000278807">
    <property type="component" value="Unassembled WGS sequence"/>
</dbReference>